<evidence type="ECO:0000256" key="1">
    <source>
        <dbReference type="SAM" id="Coils"/>
    </source>
</evidence>
<evidence type="ECO:0000313" key="4">
    <source>
        <dbReference type="EMBL" id="SYX82829.1"/>
    </source>
</evidence>
<protein>
    <submittedName>
        <fullName evidence="4">Uncharacterized protein</fullName>
    </submittedName>
</protein>
<feature type="transmembrane region" description="Helical" evidence="3">
    <location>
        <begin position="6"/>
        <end position="24"/>
    </location>
</feature>
<gene>
    <name evidence="4" type="ORF">PBLR_11251</name>
</gene>
<feature type="region of interest" description="Disordered" evidence="2">
    <location>
        <begin position="121"/>
        <end position="176"/>
    </location>
</feature>
<dbReference type="EMBL" id="LS992241">
    <property type="protein sequence ID" value="SYX82829.1"/>
    <property type="molecule type" value="Genomic_DNA"/>
</dbReference>
<name>A0A383R918_PAEAL</name>
<feature type="compositionally biased region" description="Polar residues" evidence="2">
    <location>
        <begin position="122"/>
        <end position="143"/>
    </location>
</feature>
<dbReference type="InterPro" id="IPR046118">
    <property type="entry name" value="DUF6115"/>
</dbReference>
<keyword evidence="3" id="KW-1133">Transmembrane helix</keyword>
<keyword evidence="3" id="KW-0812">Transmembrane</keyword>
<dbReference type="Proteomes" id="UP000304148">
    <property type="component" value="Chromosome"/>
</dbReference>
<dbReference type="AlphaFoldDB" id="A0A383R918"/>
<dbReference type="Pfam" id="PF19610">
    <property type="entry name" value="DUF6115"/>
    <property type="match status" value="1"/>
</dbReference>
<keyword evidence="1" id="KW-0175">Coiled coil</keyword>
<proteinExistence type="predicted"/>
<keyword evidence="3" id="KW-0472">Membrane</keyword>
<evidence type="ECO:0000313" key="5">
    <source>
        <dbReference type="Proteomes" id="UP000304148"/>
    </source>
</evidence>
<feature type="compositionally biased region" description="Basic and acidic residues" evidence="2">
    <location>
        <begin position="152"/>
        <end position="173"/>
    </location>
</feature>
<organism evidence="4 5">
    <name type="scientific">Paenibacillus alvei</name>
    <name type="common">Bacillus alvei</name>
    <dbReference type="NCBI Taxonomy" id="44250"/>
    <lineage>
        <taxon>Bacteria</taxon>
        <taxon>Bacillati</taxon>
        <taxon>Bacillota</taxon>
        <taxon>Bacilli</taxon>
        <taxon>Bacillales</taxon>
        <taxon>Paenibacillaceae</taxon>
        <taxon>Paenibacillus</taxon>
    </lineage>
</organism>
<feature type="coiled-coil region" evidence="1">
    <location>
        <begin position="34"/>
        <end position="65"/>
    </location>
</feature>
<accession>A0A383R918</accession>
<sequence>MEPWIYIVLLGGVIAVIGLLRPRTQATMDTTEIRHNMEETLEHYMTELEEENEKLLKVIERMKQEGEYRDEALRKRMDKLEQAWESKWNSLEQATAQPVHTELEAGYPSALSEREQELLQRAANTQDSELQETAPSQMASLSVPSGHRSASSRKEELHAADEADYHEELHEEQSSAPIQTRYAEIFRLFQNGWTEQAIADHLGMPIGELQLIIRLGQQEGSHD</sequence>
<dbReference type="RefSeq" id="WP_138185051.1">
    <property type="nucleotide sequence ID" value="NZ_LS992241.1"/>
</dbReference>
<reference evidence="5" key="1">
    <citation type="submission" date="2018-08" db="EMBL/GenBank/DDBJ databases">
        <authorList>
            <person name="Chevrot R."/>
        </authorList>
    </citation>
    <scope>NUCLEOTIDE SEQUENCE [LARGE SCALE GENOMIC DNA]</scope>
</reference>
<evidence type="ECO:0000256" key="2">
    <source>
        <dbReference type="SAM" id="MobiDB-lite"/>
    </source>
</evidence>
<evidence type="ECO:0000256" key="3">
    <source>
        <dbReference type="SAM" id="Phobius"/>
    </source>
</evidence>